<name>A0A1X1KZV5_STRMT</name>
<proteinExistence type="predicted"/>
<dbReference type="AlphaFoldDB" id="A0A1X1KZV5"/>
<reference evidence="1 2" key="1">
    <citation type="journal article" date="2016" name="Eur. J. Clin. Microbiol. Infect. Dis.">
        <title>Whole genome sequencing as a tool for phylogenetic analysis of clinical strains of Mitis group streptococci.</title>
        <authorList>
            <person name="Rasmussen L.H."/>
            <person name="Dargis R."/>
            <person name="Hojholt K."/>
            <person name="Christensen J.J."/>
            <person name="Skovgaard O."/>
            <person name="Justesen U.S."/>
            <person name="Rosenvinge F.S."/>
            <person name="Moser C."/>
            <person name="Lukjancenko O."/>
            <person name="Rasmussen S."/>
            <person name="Nielsen X.C."/>
        </authorList>
    </citation>
    <scope>NUCLEOTIDE SEQUENCE [LARGE SCALE GENOMIC DNA]</scope>
    <source>
        <strain evidence="1 2">B_5756_13</strain>
    </source>
</reference>
<evidence type="ECO:0000313" key="2">
    <source>
        <dbReference type="Proteomes" id="UP000193388"/>
    </source>
</evidence>
<comment type="caution">
    <text evidence="1">The sequence shown here is derived from an EMBL/GenBank/DDBJ whole genome shotgun (WGS) entry which is preliminary data.</text>
</comment>
<dbReference type="EMBL" id="NCVM01000017">
    <property type="protein sequence ID" value="ORP04977.1"/>
    <property type="molecule type" value="Genomic_DNA"/>
</dbReference>
<evidence type="ECO:0008006" key="3">
    <source>
        <dbReference type="Google" id="ProtNLM"/>
    </source>
</evidence>
<organism evidence="1 2">
    <name type="scientific">Streptococcus mitis</name>
    <dbReference type="NCBI Taxonomy" id="28037"/>
    <lineage>
        <taxon>Bacteria</taxon>
        <taxon>Bacillati</taxon>
        <taxon>Bacillota</taxon>
        <taxon>Bacilli</taxon>
        <taxon>Lactobacillales</taxon>
        <taxon>Streptococcaceae</taxon>
        <taxon>Streptococcus</taxon>
        <taxon>Streptococcus mitis group</taxon>
    </lineage>
</organism>
<evidence type="ECO:0000313" key="1">
    <source>
        <dbReference type="EMBL" id="ORP04977.1"/>
    </source>
</evidence>
<sequence>MDELKSLEKRNFKQSKKLINLHDEKTALSNRRLTHQNLRFSDFSLEWSIDRITLVGLLNALFVHDAIYNEKGKMVHDAGTVLTMGDAMPYFEKKGIAEATSNGWTLLDEYGENVAYVEVLKFKDKKTGLEKGRIDFNPNKIKDFIKSDLKDFIKMMFYKPHFSRADVACDVINLDDEYVSNYRIAQAVSFRPIYGQSGALETAYWGARSSERQVRLYNKKVERLKKGEIVPSKIKSWWRLELQLRRSKASEWVNVVDESLDNFYNPKFIDLELSAVDKIMLDGLHADHQNWSKLSDNSRRKYRKLAKLISKEDELTEQLKSSFSESVEELDKQLNGWLIGMNVVFEKEEDEV</sequence>
<gene>
    <name evidence="1" type="ORF">B7693_00270</name>
</gene>
<accession>A0A1X1KZV5</accession>
<protein>
    <recommendedName>
        <fullName evidence="3">Replication initiation factor</fullName>
    </recommendedName>
</protein>
<dbReference type="Proteomes" id="UP000193388">
    <property type="component" value="Unassembled WGS sequence"/>
</dbReference>